<evidence type="ECO:0000256" key="3">
    <source>
        <dbReference type="ARBA" id="ARBA00022692"/>
    </source>
</evidence>
<dbReference type="EMBL" id="JBEPSM010000005">
    <property type="protein sequence ID" value="MET4636645.1"/>
    <property type="molecule type" value="Genomic_DNA"/>
</dbReference>
<keyword evidence="4 7" id="KW-1133">Transmembrane helix</keyword>
<evidence type="ECO:0000256" key="4">
    <source>
        <dbReference type="ARBA" id="ARBA00022989"/>
    </source>
</evidence>
<proteinExistence type="inferred from homology"/>
<protein>
    <submittedName>
        <fullName evidence="8">Glycerol uptake facilitator-like aquaporin</fullName>
    </submittedName>
</protein>
<evidence type="ECO:0000256" key="6">
    <source>
        <dbReference type="RuleBase" id="RU000477"/>
    </source>
</evidence>
<evidence type="ECO:0000256" key="7">
    <source>
        <dbReference type="SAM" id="Phobius"/>
    </source>
</evidence>
<dbReference type="PANTHER" id="PTHR19139:SF199">
    <property type="entry name" value="MIP17260P"/>
    <property type="match status" value="1"/>
</dbReference>
<dbReference type="SUPFAM" id="SSF81338">
    <property type="entry name" value="Aquaporin-like"/>
    <property type="match status" value="1"/>
</dbReference>
<evidence type="ECO:0000256" key="1">
    <source>
        <dbReference type="ARBA" id="ARBA00004141"/>
    </source>
</evidence>
<keyword evidence="6" id="KW-0813">Transport</keyword>
<gene>
    <name evidence="8" type="ORF">ABIE08_004608</name>
</gene>
<dbReference type="PANTHER" id="PTHR19139">
    <property type="entry name" value="AQUAPORIN TRANSPORTER"/>
    <property type="match status" value="1"/>
</dbReference>
<comment type="similarity">
    <text evidence="2 6">Belongs to the MIP/aquaporin (TC 1.A.8) family.</text>
</comment>
<dbReference type="RefSeq" id="WP_354554357.1">
    <property type="nucleotide sequence ID" value="NZ_JBEPSM010000005.1"/>
</dbReference>
<comment type="subcellular location">
    <subcellularLocation>
        <location evidence="1">Membrane</location>
        <topology evidence="1">Multi-pass membrane protein</topology>
    </subcellularLocation>
</comment>
<dbReference type="Pfam" id="PF00230">
    <property type="entry name" value="MIP"/>
    <property type="match status" value="1"/>
</dbReference>
<evidence type="ECO:0000313" key="9">
    <source>
        <dbReference type="Proteomes" id="UP001549321"/>
    </source>
</evidence>
<evidence type="ECO:0000313" key="8">
    <source>
        <dbReference type="EMBL" id="MET4636645.1"/>
    </source>
</evidence>
<keyword evidence="3 6" id="KW-0812">Transmembrane</keyword>
<comment type="caution">
    <text evidence="8">The sequence shown here is derived from an EMBL/GenBank/DDBJ whole genome shotgun (WGS) entry which is preliminary data.</text>
</comment>
<dbReference type="Proteomes" id="UP001549321">
    <property type="component" value="Unassembled WGS sequence"/>
</dbReference>
<reference evidence="8 9" key="1">
    <citation type="submission" date="2024-06" db="EMBL/GenBank/DDBJ databases">
        <title>Sorghum-associated microbial communities from plants grown in Nebraska, USA.</title>
        <authorList>
            <person name="Schachtman D."/>
        </authorList>
    </citation>
    <scope>NUCLEOTIDE SEQUENCE [LARGE SCALE GENOMIC DNA]</scope>
    <source>
        <strain evidence="8 9">3207</strain>
    </source>
</reference>
<dbReference type="InterPro" id="IPR034294">
    <property type="entry name" value="Aquaporin_transptr"/>
</dbReference>
<dbReference type="InterPro" id="IPR000425">
    <property type="entry name" value="MIP"/>
</dbReference>
<accession>A0ABV2R5Y5</accession>
<dbReference type="PRINTS" id="PR00783">
    <property type="entry name" value="MINTRINSICP"/>
</dbReference>
<name>A0ABV2R5Y5_9HYPH</name>
<feature type="transmembrane region" description="Helical" evidence="7">
    <location>
        <begin position="82"/>
        <end position="107"/>
    </location>
</feature>
<keyword evidence="5 7" id="KW-0472">Membrane</keyword>
<organism evidence="8 9">
    <name type="scientific">Kaistia defluvii</name>
    <dbReference type="NCBI Taxonomy" id="410841"/>
    <lineage>
        <taxon>Bacteria</taxon>
        <taxon>Pseudomonadati</taxon>
        <taxon>Pseudomonadota</taxon>
        <taxon>Alphaproteobacteria</taxon>
        <taxon>Hyphomicrobiales</taxon>
        <taxon>Kaistiaceae</taxon>
        <taxon>Kaistia</taxon>
    </lineage>
</organism>
<keyword evidence="9" id="KW-1185">Reference proteome</keyword>
<evidence type="ECO:0000256" key="2">
    <source>
        <dbReference type="ARBA" id="ARBA00006175"/>
    </source>
</evidence>
<feature type="transmembrane region" description="Helical" evidence="7">
    <location>
        <begin position="119"/>
        <end position="140"/>
    </location>
</feature>
<feature type="transmembrane region" description="Helical" evidence="7">
    <location>
        <begin position="191"/>
        <end position="213"/>
    </location>
</feature>
<sequence length="220" mass="22166">MALHRRATAEGVGTLLLVLAASAGGIAAQKSYGVEPGLVRLTLALVLAGALVSLIVAFGHVSGGHFNPLITALQWLARERSGTCALAYVLAQLGGGLAGGAIGAWLWHATSKPVAGLRWEGFASETVASAGLMLVVFGCMRGSRTETGPFAVGAWLLAAILATPTTSYANPAVVLGALVSAGPVSLGLSSALPFILAQMLGALGAFALVAVIFPKAPRRT</sequence>
<dbReference type="InterPro" id="IPR023271">
    <property type="entry name" value="Aquaporin-like"/>
</dbReference>
<evidence type="ECO:0000256" key="5">
    <source>
        <dbReference type="ARBA" id="ARBA00023136"/>
    </source>
</evidence>
<feature type="transmembrane region" description="Helical" evidence="7">
    <location>
        <begin position="38"/>
        <end position="61"/>
    </location>
</feature>
<feature type="transmembrane region" description="Helical" evidence="7">
    <location>
        <begin position="152"/>
        <end position="179"/>
    </location>
</feature>
<dbReference type="Gene3D" id="1.20.1080.10">
    <property type="entry name" value="Glycerol uptake facilitator protein"/>
    <property type="match status" value="1"/>
</dbReference>